<evidence type="ECO:0000256" key="6">
    <source>
        <dbReference type="SAM" id="MobiDB-lite"/>
    </source>
</evidence>
<keyword evidence="4" id="KW-0233">DNA recombination</keyword>
<name>A0A2W1B6U8_HELAM</name>
<dbReference type="PANTHER" id="PTHR11289:SF0">
    <property type="entry name" value="BREAST CANCER TYPE 2 SUSCEPTIBILITY PROTEIN"/>
    <property type="match status" value="1"/>
</dbReference>
<evidence type="ECO:0000256" key="3">
    <source>
        <dbReference type="ARBA" id="ARBA00023125"/>
    </source>
</evidence>
<evidence type="ECO:0000256" key="1">
    <source>
        <dbReference type="ARBA" id="ARBA00022737"/>
    </source>
</evidence>
<dbReference type="GO" id="GO:0003677">
    <property type="term" value="F:DNA binding"/>
    <property type="evidence" value="ECO:0007669"/>
    <property type="project" value="UniProtKB-KW"/>
</dbReference>
<dbReference type="InterPro" id="IPR012340">
    <property type="entry name" value="NA-bd_OB-fold"/>
</dbReference>
<feature type="domain" description="BRCA2 OB1" evidence="7">
    <location>
        <begin position="2000"/>
        <end position="2111"/>
    </location>
</feature>
<feature type="domain" description="Breast cancer type 2 susceptibility protein helical" evidence="9">
    <location>
        <begin position="1942"/>
        <end position="1994"/>
    </location>
</feature>
<sequence>MGEPVENLEFIFKKHDGNRPKSLYSDNKQQNQNNLKPQDVISSVFKQLKAIQCADSVTNKSSVNKDFLKFKKSNFLSVNNLPVYEEVPKPAKFDTQCVSDTQLINLIEDAEIVDRHRGMTQEFETTFCHHTEKEDFIEYKTEAVDGKGSKERDKEVEKMVIEEEHRDRIDGNIAEDRTILDRETNKDIDMNLSVISPIMCSNNVLETDSKTDTQENNIQYTQVEEFSPILDDAVETDIDKSIERPLSPIIFHKNIKIKSKTPSPLVFALDKFEQFEKISVPILEGDDDLTTVKRVINSQILNKELHIPIGEDIQMNEGDFNPVESKDFKEINILKDKTVELKIHPIRSQDSDTDLEFIELDKATSDDLIKKVPKPAKFDTQCVSDTQLINLIEDAEIVDRHRGMTQEFETTFCHHTEKEDFIEYKTEAVDGKGSKERDKEVEKMVIEEEHRDRIDGNIAEDRTILDRETNKDIDMNLSVISPIMCSNNVLETDSKTDTQENNIQYTQVEEFSPILDDAVETDIDKSIERPLSPIIFHKNIKIKSKTPSPLVFALDKFEQFEKISVPILEGDDDLTTVKRVINSQILNKELHIPIGEDIQMNEGDFNPVESKDFKEINILKDKTVELKIHPIRSQDSDTDLEFIELDKATSDDLIKKVMNEDFEKLSTKAESEILKDEILFSSDEEENYVHKSYQDLPFTCALETSFYNQSDVLDKTMYVGFQTASNKSIQVFTESFSHAKSILSGEITITDMVNNCEREKNKDLGDLDGQAKMDFGVEEKEFNFGQTELSELKPCNNSKGIEDKLPSNKKFEGFKTASKKEIRLSQKALARCKKVFQDIDLNENFDGKIVEEFLEEEVAKETEKKNVVTNSPSKEISKNIPEEDIQNIDDVIIQEFENIEMSLQEDKEPDKNIANSGFKTASNKDIKISDTALSKIKVIFQDIDFEEDLNEHDNIVVNADNNSLKTKAAQDLSNSNLVGFKTASNKKINISKEAITKTKSLFDNIDSVQLPNESYPKLEKVKQDTKDYEKPSTSKAVFVGFKTANNKNINISEQALAKTKNIFKDLDTVELPKKNKKHTEDKISENNAINEHLNNKTGVDDIKGTNNDNPIDVIDDNDNIFEGIHSQEFQVPMEMDTYSPKKDKIDKNETELNEPSTSKCNFVGFKTANNKNIKISAAALSKTKNIFKDIDSDDFKFPDKGKNKDGKYEADNEDTIPTIGLNLGGFKTANNKAIKISDTALAKTKNIFQGIDSDDFKFPSKVKNNISERTIEDNRNIDENIDLNKPSTSTESFVGFKTANNRNISISKEALAKTKNIFNDIDTVKFPNKINNDSRTVKPMEDNNIAIDRINTIENEDFNKPSTSKAGFKGFMTANNKKIAISEESLAKTRNIFKDIDATDFNIAKGHDKNEFMDNEDINMEINEPSTSKSGFVGFKTANNRNIKISKQALEKTKNIFKDIDANDFKFSKDTDREIINEGKSVYPEPKDSPSITSKGFVGFKTANNKVINISETALLKTKDIFKDLGSPDLQTKKVKKDYPDIEIDDDKIKASEDKGDENTDFNIPEANMLKFQGFQTASSRQVKISTEALIKSRKIFQDIDTVENNTIFDSDKETFDANKEEINKHEDNIDTNTKSSPIFKGFQTANKKGVKISKEALVKSRKLFEGLNTDDDIEPPFHGFPTTNNKKVESLKDLIEASTSLERNKKTNNNFKGFQTASDKKVCISAEALVKSRKLFEDFDNNDLKNKVNTPNIKFGFKTATNRDIKVSDEALVRTKSLFSDIDDVKDSLKDKDKNEVNVSDILDTQVLNNFDESLHTEDFFENEVKSKRSGSPILSCPRAKKRKKFEIPYSQKIKEPEIMKIPSETKDVNKIIFTKDYKKNKTLKLKDLAKLSDEKEVKIDPYILKFTFDNLLEFIFDKNRNDISNEVLTVERLKELFQNSVNEKLIPKGWLDNHIKLILWKLISYEFKFKLHRVCNARNVIDQLKFRYDKELYNAQRSALRKIFEKDDVPSKTLVLCVAGVFENGVSITSPTTDNLELLLSDGWYCIMTTIDKMLAQLVCQGKILVGTKLVTNGAELVNCEQGISPWEDTSAVRLKIFGNSTRRAHWDALTRSERLEHLHQMKSEAERQAAMEKIYEEVEKEFADEDSQDSEGFSELSNKRPCLDSGSQIAKLMKTSKDPGEFRATLTASQSRLLEAHNSKKREDLLHNIQQKIRDRIEKTGVGGSRNVVTLLKIRVAGVREKSGVDVVKGMMSIWKPADAVLDIIKEGAWIDVLNVVPTAVRYSEIQISAGRQSVFSKSKYKEPETFKPYTNLLKRKCFTIQDLAKNTTMTTDYNEIDTVGFIFLIDPSIRDFDSNKQPFQNIFLADADKNIICINFWGGLKKFGYQNVLDTGQIVSCFNLQKRAGNTRKSIPQFRVTEFTYFTKTPKNENAGNLLDNLSKKFLSLDRRKFIEDCVILKNNFAVLKANNENISPYRINNSDFNITKNKIFIDSPLARPSNIDANLNLTGLDFESTFKQTDSQNLTEEVLLRKRKVNEKIAKLKMYGEPPPLSTIHIINKSKNASNSYKSPLNSNNNVSKITTENPKNKTQLSNSKSDSSINVASLIKTPEKGVNLNESPSRSPLLNRTYVKSVNPVKINFDVRDNNDSNVDHFAEEFDGSPPLSLD</sequence>
<dbReference type="Pfam" id="PF09104">
    <property type="entry name" value="BRCA-2_OB3"/>
    <property type="match status" value="1"/>
</dbReference>
<organism evidence="10 11">
    <name type="scientific">Helicoverpa armigera</name>
    <name type="common">Cotton bollworm</name>
    <name type="synonym">Heliothis armigera</name>
    <dbReference type="NCBI Taxonomy" id="29058"/>
    <lineage>
        <taxon>Eukaryota</taxon>
        <taxon>Metazoa</taxon>
        <taxon>Ecdysozoa</taxon>
        <taxon>Arthropoda</taxon>
        <taxon>Hexapoda</taxon>
        <taxon>Insecta</taxon>
        <taxon>Pterygota</taxon>
        <taxon>Neoptera</taxon>
        <taxon>Endopterygota</taxon>
        <taxon>Lepidoptera</taxon>
        <taxon>Glossata</taxon>
        <taxon>Ditrysia</taxon>
        <taxon>Noctuoidea</taxon>
        <taxon>Noctuidae</taxon>
        <taxon>Heliothinae</taxon>
        <taxon>Helicoverpa</taxon>
    </lineage>
</organism>
<dbReference type="Pfam" id="PF09169">
    <property type="entry name" value="BRCA-2_helical"/>
    <property type="match status" value="1"/>
</dbReference>
<keyword evidence="11" id="KW-1185">Reference proteome</keyword>
<evidence type="ECO:0000259" key="8">
    <source>
        <dbReference type="Pfam" id="PF09104"/>
    </source>
</evidence>
<dbReference type="GO" id="GO:0000724">
    <property type="term" value="P:double-strand break repair via homologous recombination"/>
    <property type="evidence" value="ECO:0007669"/>
    <property type="project" value="InterPro"/>
</dbReference>
<protein>
    <submittedName>
        <fullName evidence="10">Uncharacterized protein</fullName>
    </submittedName>
</protein>
<keyword evidence="5" id="KW-0234">DNA repair</keyword>
<dbReference type="GO" id="GO:0006355">
    <property type="term" value="P:regulation of DNA-templated transcription"/>
    <property type="evidence" value="ECO:0007669"/>
    <property type="project" value="TreeGrafter"/>
</dbReference>
<keyword evidence="3" id="KW-0238">DNA-binding</keyword>
<dbReference type="SUPFAM" id="SSF81872">
    <property type="entry name" value="BRCA2 helical domain"/>
    <property type="match status" value="1"/>
</dbReference>
<proteinExistence type="predicted"/>
<dbReference type="InterPro" id="IPR036315">
    <property type="entry name" value="BRCA2_hlx_sf"/>
</dbReference>
<evidence type="ECO:0000256" key="5">
    <source>
        <dbReference type="ARBA" id="ARBA00023204"/>
    </source>
</evidence>
<dbReference type="Pfam" id="PF00634">
    <property type="entry name" value="BRCA2"/>
    <property type="match status" value="13"/>
</dbReference>
<dbReference type="SUPFAM" id="SSF50249">
    <property type="entry name" value="Nucleic acid-binding proteins"/>
    <property type="match status" value="3"/>
</dbReference>
<dbReference type="PANTHER" id="PTHR11289">
    <property type="entry name" value="BREAST CANCER TYPE 2 SUSCEPTIBILITY PROTEIN BRCA2"/>
    <property type="match status" value="1"/>
</dbReference>
<accession>A0A2W1B6U8</accession>
<dbReference type="EMBL" id="KZ150262">
    <property type="protein sequence ID" value="PZC71729.1"/>
    <property type="molecule type" value="Genomic_DNA"/>
</dbReference>
<dbReference type="InterPro" id="IPR015187">
    <property type="entry name" value="BRCA2_OB_1"/>
</dbReference>
<keyword evidence="1" id="KW-0677">Repeat</keyword>
<dbReference type="InterPro" id="IPR002093">
    <property type="entry name" value="BRCA2_repeat"/>
</dbReference>
<feature type="region of interest" description="Disordered" evidence="6">
    <location>
        <begin position="2567"/>
        <end position="2601"/>
    </location>
</feature>
<feature type="domain" description="BRCA2 OB3" evidence="8">
    <location>
        <begin position="2319"/>
        <end position="2458"/>
    </location>
</feature>
<reference evidence="10 11" key="1">
    <citation type="journal article" date="2017" name="BMC Biol.">
        <title>Genomic innovations, transcriptional plasticity and gene loss underlying the evolution and divergence of two highly polyphagous and invasive Helicoverpa pest species.</title>
        <authorList>
            <person name="Pearce S.L."/>
            <person name="Clarke D.F."/>
            <person name="East P.D."/>
            <person name="Elfekih S."/>
            <person name="Gordon K.H."/>
            <person name="Jermiin L.S."/>
            <person name="McGaughran A."/>
            <person name="Oakeshott J.G."/>
            <person name="Papanikolaou A."/>
            <person name="Perera O.P."/>
            <person name="Rane R.V."/>
            <person name="Richards S."/>
            <person name="Tay W.T."/>
            <person name="Walsh T.K."/>
            <person name="Anderson A."/>
            <person name="Anderson C.J."/>
            <person name="Asgari S."/>
            <person name="Board P.G."/>
            <person name="Bretschneider A."/>
            <person name="Campbell P.M."/>
            <person name="Chertemps T."/>
            <person name="Christeller J.T."/>
            <person name="Coppin C.W."/>
            <person name="Downes S.J."/>
            <person name="Duan G."/>
            <person name="Farnsworth C.A."/>
            <person name="Good R.T."/>
            <person name="Han L.B."/>
            <person name="Han Y.C."/>
            <person name="Hatje K."/>
            <person name="Horne I."/>
            <person name="Huang Y.P."/>
            <person name="Hughes D.S."/>
            <person name="Jacquin-Joly E."/>
            <person name="James W."/>
            <person name="Jhangiani S."/>
            <person name="Kollmar M."/>
            <person name="Kuwar S.S."/>
            <person name="Li S."/>
            <person name="Liu N.Y."/>
            <person name="Maibeche M.T."/>
            <person name="Miller J.R."/>
            <person name="Montagne N."/>
            <person name="Perry T."/>
            <person name="Qu J."/>
            <person name="Song S.V."/>
            <person name="Sutton G.G."/>
            <person name="Vogel H."/>
            <person name="Walenz B.P."/>
            <person name="Xu W."/>
            <person name="Zhang H.J."/>
            <person name="Zou Z."/>
            <person name="Batterham P."/>
            <person name="Edwards O.R."/>
            <person name="Feyereisen R."/>
            <person name="Gibbs R.A."/>
            <person name="Heckel D.G."/>
            <person name="McGrath A."/>
            <person name="Robin C."/>
            <person name="Scherer S.E."/>
            <person name="Worley K.C."/>
            <person name="Wu Y.D."/>
        </authorList>
    </citation>
    <scope>NUCLEOTIDE SEQUENCE [LARGE SCALE GENOMIC DNA]</scope>
    <source>
        <strain evidence="10">Harm_GR_Male_#8</strain>
        <tissue evidence="10">Whole organism</tissue>
    </source>
</reference>
<evidence type="ECO:0000256" key="4">
    <source>
        <dbReference type="ARBA" id="ARBA00023172"/>
    </source>
</evidence>
<dbReference type="PROSITE" id="PS50138">
    <property type="entry name" value="BRCA2_REPEAT"/>
    <property type="match status" value="14"/>
</dbReference>
<evidence type="ECO:0000313" key="10">
    <source>
        <dbReference type="EMBL" id="PZC71729.1"/>
    </source>
</evidence>
<evidence type="ECO:0000256" key="2">
    <source>
        <dbReference type="ARBA" id="ARBA00022763"/>
    </source>
</evidence>
<feature type="compositionally biased region" description="Polar residues" evidence="6">
    <location>
        <begin position="2573"/>
        <end position="2601"/>
    </location>
</feature>
<gene>
    <name evidence="10" type="primary">HaOG212584</name>
    <name evidence="10" type="ORF">B5X24_HaOG212584</name>
</gene>
<dbReference type="InterPro" id="IPR015252">
    <property type="entry name" value="BRCA2_hlx"/>
</dbReference>
<dbReference type="Gene3D" id="2.40.50.140">
    <property type="entry name" value="Nucleic acid-binding proteins"/>
    <property type="match status" value="3"/>
</dbReference>
<evidence type="ECO:0000259" key="7">
    <source>
        <dbReference type="Pfam" id="PF09103"/>
    </source>
</evidence>
<dbReference type="OrthoDB" id="21095at2759"/>
<evidence type="ECO:0000259" key="9">
    <source>
        <dbReference type="Pfam" id="PF09169"/>
    </source>
</evidence>
<evidence type="ECO:0000313" key="11">
    <source>
        <dbReference type="Proteomes" id="UP000249218"/>
    </source>
</evidence>
<dbReference type="InterPro" id="IPR015188">
    <property type="entry name" value="BRCA2_OB_3"/>
</dbReference>
<keyword evidence="2" id="KW-0227">DNA damage</keyword>
<dbReference type="Gene3D" id="6.10.70.10">
    <property type="match status" value="1"/>
</dbReference>
<dbReference type="Pfam" id="PF09103">
    <property type="entry name" value="BRCA-2_OB1"/>
    <property type="match status" value="1"/>
</dbReference>
<dbReference type="InterPro" id="IPR015525">
    <property type="entry name" value="BRCA2"/>
</dbReference>
<dbReference type="Proteomes" id="UP000249218">
    <property type="component" value="Unassembled WGS sequence"/>
</dbReference>